<dbReference type="Proteomes" id="UP001060368">
    <property type="component" value="Chromosome"/>
</dbReference>
<dbReference type="SUPFAM" id="SSF159941">
    <property type="entry name" value="MM3350-like"/>
    <property type="match status" value="1"/>
</dbReference>
<protein>
    <submittedName>
        <fullName evidence="1">Uncharacterized protein</fullName>
    </submittedName>
</protein>
<organism evidence="1 2">
    <name type="scientific">Methanoplanus endosymbiosus</name>
    <dbReference type="NCBI Taxonomy" id="33865"/>
    <lineage>
        <taxon>Archaea</taxon>
        <taxon>Methanobacteriati</taxon>
        <taxon>Methanobacteriota</taxon>
        <taxon>Stenosarchaea group</taxon>
        <taxon>Methanomicrobia</taxon>
        <taxon>Methanomicrobiales</taxon>
        <taxon>Methanomicrobiaceae</taxon>
        <taxon>Methanoplanus</taxon>
    </lineage>
</organism>
<gene>
    <name evidence="1" type="ORF">L6E24_02945</name>
</gene>
<keyword evidence="2" id="KW-1185">Reference proteome</keyword>
<dbReference type="EMBL" id="CP096115">
    <property type="protein sequence ID" value="UUX93094.1"/>
    <property type="molecule type" value="Genomic_DNA"/>
</dbReference>
<dbReference type="InterPro" id="IPR024047">
    <property type="entry name" value="MM3350-like_sf"/>
</dbReference>
<dbReference type="AlphaFoldDB" id="A0A9E7PMR5"/>
<dbReference type="KEGG" id="mend:L6E24_02945"/>
<sequence length="229" mass="26438">MVRRTYPGRCLISGLDTTKRKVENEIILSLKKDRREESEPASWLVFFTGFKEPEFWLYLLVDKYATLKDIDQKLRDVWLECCGHLSSFYIVGKEYESDPPEDSYYSEGLDMADVVVGDFFSENLTGKYVYDNGSPTTLEFKVICELPYRTKEDRKTEIVARNKKPEIFCSKCGRSATYIFRLYEDPDDIFYCDECHAKHKCGDDAWLLVANSPRSGVCGYMGGLADDEC</sequence>
<dbReference type="RefSeq" id="WP_257743235.1">
    <property type="nucleotide sequence ID" value="NZ_CP096115.1"/>
</dbReference>
<dbReference type="GeneID" id="74306618"/>
<proteinExistence type="predicted"/>
<evidence type="ECO:0000313" key="1">
    <source>
        <dbReference type="EMBL" id="UUX93094.1"/>
    </source>
</evidence>
<accession>A0A9E7PMR5</accession>
<reference evidence="1" key="1">
    <citation type="submission" date="2022-04" db="EMBL/GenBank/DDBJ databases">
        <title>Complete genome of Methanoplanus endosymbiosus DSM 3599.</title>
        <authorList>
            <person name="Chen S.-C."/>
            <person name="You Y.-T."/>
            <person name="Zhou Y.-Z."/>
            <person name="Lai M.-C."/>
        </authorList>
    </citation>
    <scope>NUCLEOTIDE SEQUENCE</scope>
    <source>
        <strain evidence="1">DSM 3599</strain>
    </source>
</reference>
<name>A0A9E7PMR5_9EURY</name>
<evidence type="ECO:0000313" key="2">
    <source>
        <dbReference type="Proteomes" id="UP001060368"/>
    </source>
</evidence>